<organism evidence="2 3">
    <name type="scientific">Colletotrichum shisoi</name>
    <dbReference type="NCBI Taxonomy" id="2078593"/>
    <lineage>
        <taxon>Eukaryota</taxon>
        <taxon>Fungi</taxon>
        <taxon>Dikarya</taxon>
        <taxon>Ascomycota</taxon>
        <taxon>Pezizomycotina</taxon>
        <taxon>Sordariomycetes</taxon>
        <taxon>Hypocreomycetidae</taxon>
        <taxon>Glomerellales</taxon>
        <taxon>Glomerellaceae</taxon>
        <taxon>Colletotrichum</taxon>
        <taxon>Colletotrichum destructivum species complex</taxon>
    </lineage>
</organism>
<feature type="compositionally biased region" description="Low complexity" evidence="1">
    <location>
        <begin position="376"/>
        <end position="392"/>
    </location>
</feature>
<evidence type="ECO:0000256" key="1">
    <source>
        <dbReference type="SAM" id="MobiDB-lite"/>
    </source>
</evidence>
<keyword evidence="3" id="KW-1185">Reference proteome</keyword>
<feature type="compositionally biased region" description="Polar residues" evidence="1">
    <location>
        <begin position="433"/>
        <end position="442"/>
    </location>
</feature>
<dbReference type="EMBL" id="PUHP01000070">
    <property type="protein sequence ID" value="TQN73828.1"/>
    <property type="molecule type" value="Genomic_DNA"/>
</dbReference>
<accession>A0A5Q4C3B2</accession>
<name>A0A5Q4C3B2_9PEZI</name>
<feature type="region of interest" description="Disordered" evidence="1">
    <location>
        <begin position="353"/>
        <end position="442"/>
    </location>
</feature>
<evidence type="ECO:0000313" key="3">
    <source>
        <dbReference type="Proteomes" id="UP000326340"/>
    </source>
</evidence>
<gene>
    <name evidence="2" type="ORF">CSHISOI_01593</name>
</gene>
<dbReference type="PANTHER" id="PTHR35391">
    <property type="entry name" value="C2H2-TYPE DOMAIN-CONTAINING PROTEIN-RELATED"/>
    <property type="match status" value="1"/>
</dbReference>
<evidence type="ECO:0008006" key="4">
    <source>
        <dbReference type="Google" id="ProtNLM"/>
    </source>
</evidence>
<dbReference type="AlphaFoldDB" id="A0A5Q4C3B2"/>
<reference evidence="2 3" key="1">
    <citation type="journal article" date="2019" name="Sci. Rep.">
        <title>Colletotrichum shisoi sp. nov., an anthracnose pathogen of Perilla frutescens in Japan: molecular phylogenetic, morphological and genomic evidence.</title>
        <authorList>
            <person name="Gan P."/>
            <person name="Tsushima A."/>
            <person name="Hiroyama R."/>
            <person name="Narusaka M."/>
            <person name="Takano Y."/>
            <person name="Narusaka Y."/>
            <person name="Kawaradani M."/>
            <person name="Damm U."/>
            <person name="Shirasu K."/>
        </authorList>
    </citation>
    <scope>NUCLEOTIDE SEQUENCE [LARGE SCALE GENOMIC DNA]</scope>
    <source>
        <strain evidence="2 3">PG-2018a</strain>
    </source>
</reference>
<proteinExistence type="predicted"/>
<protein>
    <recommendedName>
        <fullName evidence="4">Prion-inhibition and propagation HeLo domain-containing protein</fullName>
    </recommendedName>
</protein>
<comment type="caution">
    <text evidence="2">The sequence shown here is derived from an EMBL/GenBank/DDBJ whole genome shotgun (WGS) entry which is preliminary data.</text>
</comment>
<dbReference type="OrthoDB" id="4851312at2759"/>
<feature type="compositionally biased region" description="Low complexity" evidence="1">
    <location>
        <begin position="404"/>
        <end position="416"/>
    </location>
</feature>
<sequence length="442" mass="48900">MAKNIGDLAVDIISSFHSLLGALEESDDGSVRKRLQYKFRDQLARFRVWSGDTGALERGQDSLESRLRDASHIRTQILELLNDLGQSLKDARDIIASFEPSWNGSNDKEEFPVDVDAETEGREIAEDITDLVDGLSRLGCSIHNPAPHDDIVASKVTDAEGFEQQDIQHVRTKFAGIKYYLARRLGKAISRRREYFQYLKTSQPGFRSRGSTNECQFGPDLEPLLTPEQVERIISAGDLSDDDDSDLAMIDDLKSDSLRWEAERQKQRAPGIDWNRDLFAQPAWPNRLLSTKAPRHDASLINDFNNELPNHEVQSSRHVQFSAADTAGLVDLPSDLSIGNGIDLDTVYPASGSADSFTPSSERGIGATHPYMARPSFSSTSGASHSSPSAQSVPHRNVPWARDSWASAAETPAAAASNSDDPDTRAEIPITEMYTQMSHSDW</sequence>
<dbReference type="Proteomes" id="UP000326340">
    <property type="component" value="Unassembled WGS sequence"/>
</dbReference>
<feature type="non-terminal residue" evidence="2">
    <location>
        <position position="442"/>
    </location>
</feature>
<evidence type="ECO:0000313" key="2">
    <source>
        <dbReference type="EMBL" id="TQN73828.1"/>
    </source>
</evidence>
<dbReference type="PANTHER" id="PTHR35391:SF7">
    <property type="entry name" value="C2H2-TYPE DOMAIN-CONTAINING PROTEIN"/>
    <property type="match status" value="1"/>
</dbReference>